<evidence type="ECO:0008006" key="4">
    <source>
        <dbReference type="Google" id="ProtNLM"/>
    </source>
</evidence>
<organism evidence="2 3">
    <name type="scientific">Panicum virgatum</name>
    <name type="common">Blackwell switchgrass</name>
    <dbReference type="NCBI Taxonomy" id="38727"/>
    <lineage>
        <taxon>Eukaryota</taxon>
        <taxon>Viridiplantae</taxon>
        <taxon>Streptophyta</taxon>
        <taxon>Embryophyta</taxon>
        <taxon>Tracheophyta</taxon>
        <taxon>Spermatophyta</taxon>
        <taxon>Magnoliopsida</taxon>
        <taxon>Liliopsida</taxon>
        <taxon>Poales</taxon>
        <taxon>Poaceae</taxon>
        <taxon>PACMAD clade</taxon>
        <taxon>Panicoideae</taxon>
        <taxon>Panicodae</taxon>
        <taxon>Paniceae</taxon>
        <taxon>Panicinae</taxon>
        <taxon>Panicum</taxon>
        <taxon>Panicum sect. Hiantes</taxon>
    </lineage>
</organism>
<reference evidence="2" key="1">
    <citation type="submission" date="2020-05" db="EMBL/GenBank/DDBJ databases">
        <title>WGS assembly of Panicum virgatum.</title>
        <authorList>
            <person name="Lovell J.T."/>
            <person name="Jenkins J."/>
            <person name="Shu S."/>
            <person name="Juenger T.E."/>
            <person name="Schmutz J."/>
        </authorList>
    </citation>
    <scope>NUCLEOTIDE SEQUENCE</scope>
    <source>
        <strain evidence="2">AP13</strain>
    </source>
</reference>
<dbReference type="Proteomes" id="UP000823388">
    <property type="component" value="Chromosome 4N"/>
</dbReference>
<dbReference type="AlphaFoldDB" id="A0A8T0T3W7"/>
<proteinExistence type="predicted"/>
<gene>
    <name evidence="2" type="ORF">PVAP13_4NG135355</name>
</gene>
<keyword evidence="3" id="KW-1185">Reference proteome</keyword>
<sequence length="74" mass="8124">MTHFVLGCSMFACLLGAASSAVPSWGIIIRDHYCPLVPHVDSNKNHVKRMCYNRVKVAARQGSCLSSLLACFHC</sequence>
<comment type="caution">
    <text evidence="2">The sequence shown here is derived from an EMBL/GenBank/DDBJ whole genome shotgun (WGS) entry which is preliminary data.</text>
</comment>
<evidence type="ECO:0000313" key="3">
    <source>
        <dbReference type="Proteomes" id="UP000823388"/>
    </source>
</evidence>
<feature type="chain" id="PRO_5035727606" description="Secreted protein" evidence="1">
    <location>
        <begin position="21"/>
        <end position="74"/>
    </location>
</feature>
<accession>A0A8T0T3W7</accession>
<name>A0A8T0T3W7_PANVG</name>
<feature type="signal peptide" evidence="1">
    <location>
        <begin position="1"/>
        <end position="20"/>
    </location>
</feature>
<dbReference type="EMBL" id="CM029044">
    <property type="protein sequence ID" value="KAG2605750.1"/>
    <property type="molecule type" value="Genomic_DNA"/>
</dbReference>
<keyword evidence="1" id="KW-0732">Signal</keyword>
<protein>
    <recommendedName>
        <fullName evidence="4">Secreted protein</fullName>
    </recommendedName>
</protein>
<evidence type="ECO:0000256" key="1">
    <source>
        <dbReference type="SAM" id="SignalP"/>
    </source>
</evidence>
<evidence type="ECO:0000313" key="2">
    <source>
        <dbReference type="EMBL" id="KAG2605750.1"/>
    </source>
</evidence>